<dbReference type="RefSeq" id="WP_057770622.1">
    <property type="nucleotide sequence ID" value="NZ_CP042593.1"/>
</dbReference>
<dbReference type="Proteomes" id="UP000321555">
    <property type="component" value="Chromosome"/>
</dbReference>
<evidence type="ECO:0000313" key="2">
    <source>
        <dbReference type="EMBL" id="QED47886.1"/>
    </source>
</evidence>
<evidence type="ECO:0000259" key="1">
    <source>
        <dbReference type="Pfam" id="PF02915"/>
    </source>
</evidence>
<dbReference type="Gene3D" id="1.20.120.660">
    <property type="entry name" value="IL-4 antagonist (De novo design) like domain"/>
    <property type="match status" value="1"/>
</dbReference>
<keyword evidence="3" id="KW-1185">Reference proteome</keyword>
<organism evidence="2 3">
    <name type="scientific">Cytobacillus dafuensis</name>
    <name type="common">Bacillus dafuensis</name>
    <dbReference type="NCBI Taxonomy" id="1742359"/>
    <lineage>
        <taxon>Bacteria</taxon>
        <taxon>Bacillati</taxon>
        <taxon>Bacillota</taxon>
        <taxon>Bacilli</taxon>
        <taxon>Bacillales</taxon>
        <taxon>Bacillaceae</taxon>
        <taxon>Cytobacillus</taxon>
    </lineage>
</organism>
<sequence length="146" mass="17144">MYPFYDYPNSYRQTEKIIANLTKAINGEYSAIQCYQKLANMAPTQKEKEQILEIKQDESKHLHTFSQLYVNLTGSQPIPQLMEQCPNNYKKGLEFALIDEQQTVDFYLDVSDETADPRIKAAFKRAALDEQNHAVWFLYFLTKQKY</sequence>
<dbReference type="GO" id="GO:0046872">
    <property type="term" value="F:metal ion binding"/>
    <property type="evidence" value="ECO:0007669"/>
    <property type="project" value="InterPro"/>
</dbReference>
<protein>
    <submittedName>
        <fullName evidence="2">Ferritin-like domain-containing protein</fullName>
    </submittedName>
</protein>
<dbReference type="SUPFAM" id="SSF47240">
    <property type="entry name" value="Ferritin-like"/>
    <property type="match status" value="1"/>
</dbReference>
<dbReference type="AlphaFoldDB" id="A0A5B8Z8V5"/>
<dbReference type="OrthoDB" id="573482at2"/>
<dbReference type="KEGG" id="bda:FSZ17_11855"/>
<dbReference type="EMBL" id="CP042593">
    <property type="protein sequence ID" value="QED47886.1"/>
    <property type="molecule type" value="Genomic_DNA"/>
</dbReference>
<dbReference type="STRING" id="1742359.GCA_001439625_00820"/>
<dbReference type="InterPro" id="IPR009078">
    <property type="entry name" value="Ferritin-like_SF"/>
</dbReference>
<reference evidence="3" key="1">
    <citation type="submission" date="2019-08" db="EMBL/GenBank/DDBJ databases">
        <authorList>
            <person name="Zheng X."/>
        </authorList>
    </citation>
    <scope>NUCLEOTIDE SEQUENCE [LARGE SCALE GENOMIC DNA]</scope>
    <source>
        <strain evidence="3">FJAT-25496</strain>
    </source>
</reference>
<evidence type="ECO:0000313" key="3">
    <source>
        <dbReference type="Proteomes" id="UP000321555"/>
    </source>
</evidence>
<accession>A0A5B8Z8V5</accession>
<dbReference type="Pfam" id="PF02915">
    <property type="entry name" value="Rubrerythrin"/>
    <property type="match status" value="1"/>
</dbReference>
<dbReference type="GO" id="GO:0016491">
    <property type="term" value="F:oxidoreductase activity"/>
    <property type="evidence" value="ECO:0007669"/>
    <property type="project" value="InterPro"/>
</dbReference>
<proteinExistence type="predicted"/>
<name>A0A5B8Z8V5_CYTDA</name>
<gene>
    <name evidence="2" type="ORF">FSZ17_11855</name>
</gene>
<dbReference type="InterPro" id="IPR003251">
    <property type="entry name" value="Rr_diiron-bd_dom"/>
</dbReference>
<dbReference type="CDD" id="cd00657">
    <property type="entry name" value="Ferritin_like"/>
    <property type="match status" value="1"/>
</dbReference>
<feature type="domain" description="Rubrerythrin diiron-binding" evidence="1">
    <location>
        <begin position="20"/>
        <end position="134"/>
    </location>
</feature>
<dbReference type="Gene3D" id="1.20.5.420">
    <property type="entry name" value="Immunoglobulin FC, subunit C"/>
    <property type="match status" value="1"/>
</dbReference>